<protein>
    <submittedName>
        <fullName evidence="1">Uncharacterized protein</fullName>
    </submittedName>
</protein>
<comment type="caution">
    <text evidence="1">The sequence shown here is derived from an EMBL/GenBank/DDBJ whole genome shotgun (WGS) entry which is preliminary data.</text>
</comment>
<dbReference type="Proteomes" id="UP001057402">
    <property type="component" value="Chromosome 2"/>
</dbReference>
<gene>
    <name evidence="1" type="ORF">MLD38_003222</name>
</gene>
<proteinExistence type="predicted"/>
<sequence length="276" mass="30963">MASDEERRPLPKFGDWDVNDPASAEGFSVIFNKARNDKVAGATSSGTARSMKRQDKKAEKPRLAMRKWRNLCGLSYFSRSVPTRPSSPPLYWVYVNFLLPDEDLGRYGSWVVSTSCTNGILKGFTFHFSHKGLNLVLVGRNPSKLKEVSYEIFVKFSTVVVRIFVVDFSGDLEMALGKLRKVIEGLCTSISSRSLYIEYKKSGIDIQCQICSMLLPKLHQSRDCLSSCHQQTGTPGQLSGGCYEPRRTPHWTQCLLWAVAWLLPESAIDSCILGFC</sequence>
<keyword evidence="2" id="KW-1185">Reference proteome</keyword>
<evidence type="ECO:0000313" key="1">
    <source>
        <dbReference type="EMBL" id="KAI4385165.1"/>
    </source>
</evidence>
<organism evidence="1 2">
    <name type="scientific">Melastoma candidum</name>
    <dbReference type="NCBI Taxonomy" id="119954"/>
    <lineage>
        <taxon>Eukaryota</taxon>
        <taxon>Viridiplantae</taxon>
        <taxon>Streptophyta</taxon>
        <taxon>Embryophyta</taxon>
        <taxon>Tracheophyta</taxon>
        <taxon>Spermatophyta</taxon>
        <taxon>Magnoliopsida</taxon>
        <taxon>eudicotyledons</taxon>
        <taxon>Gunneridae</taxon>
        <taxon>Pentapetalae</taxon>
        <taxon>rosids</taxon>
        <taxon>malvids</taxon>
        <taxon>Myrtales</taxon>
        <taxon>Melastomataceae</taxon>
        <taxon>Melastomatoideae</taxon>
        <taxon>Melastomateae</taxon>
        <taxon>Melastoma</taxon>
    </lineage>
</organism>
<name>A0ACB9S1W5_9MYRT</name>
<evidence type="ECO:0000313" key="2">
    <source>
        <dbReference type="Proteomes" id="UP001057402"/>
    </source>
</evidence>
<reference evidence="2" key="1">
    <citation type="journal article" date="2023" name="Front. Plant Sci.">
        <title>Chromosomal-level genome assembly of Melastoma candidum provides insights into trichome evolution.</title>
        <authorList>
            <person name="Zhong Y."/>
            <person name="Wu W."/>
            <person name="Sun C."/>
            <person name="Zou P."/>
            <person name="Liu Y."/>
            <person name="Dai S."/>
            <person name="Zhou R."/>
        </authorList>
    </citation>
    <scope>NUCLEOTIDE SEQUENCE [LARGE SCALE GENOMIC DNA]</scope>
</reference>
<accession>A0ACB9S1W5</accession>
<dbReference type="EMBL" id="CM042881">
    <property type="protein sequence ID" value="KAI4385165.1"/>
    <property type="molecule type" value="Genomic_DNA"/>
</dbReference>